<dbReference type="InterPro" id="IPR013083">
    <property type="entry name" value="Znf_RING/FYVE/PHD"/>
</dbReference>
<evidence type="ECO:0000256" key="1">
    <source>
        <dbReference type="SAM" id="MobiDB-lite"/>
    </source>
</evidence>
<accession>A0A5N6R7B6</accession>
<evidence type="ECO:0000313" key="4">
    <source>
        <dbReference type="Proteomes" id="UP000327013"/>
    </source>
</evidence>
<proteinExistence type="predicted"/>
<dbReference type="SUPFAM" id="SSF57850">
    <property type="entry name" value="RING/U-box"/>
    <property type="match status" value="1"/>
</dbReference>
<dbReference type="EMBL" id="CM017325">
    <property type="protein sequence ID" value="KAE8056025.1"/>
    <property type="molecule type" value="Genomic_DNA"/>
</dbReference>
<feature type="domain" description="Cellulose synthase RING-type zinc finger" evidence="2">
    <location>
        <begin position="3"/>
        <end position="36"/>
    </location>
</feature>
<sequence length="116" mass="12599">MGGKVCQICSDTVTVGTTVDGKLFVACNVCSFPVLACLSPLLRVSMVTRKEMYVCSSLPPGSPSIQGEEVEGADVNDAAYGSNYKLEIQDRNQNKKAQANTELRHELQSRGRCWTP</sequence>
<evidence type="ECO:0000313" key="3">
    <source>
        <dbReference type="EMBL" id="KAE8056025.1"/>
    </source>
</evidence>
<protein>
    <recommendedName>
        <fullName evidence="2">Cellulose synthase RING-type zinc finger domain-containing protein</fullName>
    </recommendedName>
</protein>
<reference evidence="3 4" key="1">
    <citation type="submission" date="2019-06" db="EMBL/GenBank/DDBJ databases">
        <title>A chromosomal-level reference genome of Carpinus fangiana (Coryloideae, Betulaceae).</title>
        <authorList>
            <person name="Yang X."/>
            <person name="Wang Z."/>
            <person name="Zhang L."/>
            <person name="Hao G."/>
            <person name="Liu J."/>
            <person name="Yang Y."/>
        </authorList>
    </citation>
    <scope>NUCLEOTIDE SEQUENCE [LARGE SCALE GENOMIC DNA]</scope>
    <source>
        <strain evidence="3">Cfa_2016G</strain>
        <tissue evidence="3">Leaf</tissue>
    </source>
</reference>
<dbReference type="AlphaFoldDB" id="A0A5N6R7B6"/>
<keyword evidence="4" id="KW-1185">Reference proteome</keyword>
<organism evidence="3 4">
    <name type="scientific">Carpinus fangiana</name>
    <dbReference type="NCBI Taxonomy" id="176857"/>
    <lineage>
        <taxon>Eukaryota</taxon>
        <taxon>Viridiplantae</taxon>
        <taxon>Streptophyta</taxon>
        <taxon>Embryophyta</taxon>
        <taxon>Tracheophyta</taxon>
        <taxon>Spermatophyta</taxon>
        <taxon>Magnoliopsida</taxon>
        <taxon>eudicotyledons</taxon>
        <taxon>Gunneridae</taxon>
        <taxon>Pentapetalae</taxon>
        <taxon>rosids</taxon>
        <taxon>fabids</taxon>
        <taxon>Fagales</taxon>
        <taxon>Betulaceae</taxon>
        <taxon>Carpinus</taxon>
    </lineage>
</organism>
<gene>
    <name evidence="3" type="ORF">FH972_012828</name>
</gene>
<dbReference type="Pfam" id="PF14569">
    <property type="entry name" value="zf-UDP"/>
    <property type="match status" value="1"/>
</dbReference>
<evidence type="ECO:0000259" key="2">
    <source>
        <dbReference type="Pfam" id="PF14569"/>
    </source>
</evidence>
<dbReference type="Gene3D" id="3.30.40.10">
    <property type="entry name" value="Zinc/RING finger domain, C3HC4 (zinc finger)"/>
    <property type="match status" value="1"/>
</dbReference>
<feature type="region of interest" description="Disordered" evidence="1">
    <location>
        <begin position="95"/>
        <end position="116"/>
    </location>
</feature>
<name>A0A5N6R7B6_9ROSI</name>
<dbReference type="InterPro" id="IPR027934">
    <property type="entry name" value="CES_Znf_RING"/>
</dbReference>
<dbReference type="Proteomes" id="UP000327013">
    <property type="component" value="Chromosome 5"/>
</dbReference>